<evidence type="ECO:0000313" key="2">
    <source>
        <dbReference type="Proteomes" id="UP001497383"/>
    </source>
</evidence>
<keyword evidence="2" id="KW-1185">Reference proteome</keyword>
<dbReference type="Proteomes" id="UP001497383">
    <property type="component" value="Chromosome 3"/>
</dbReference>
<dbReference type="EMBL" id="OZ022407">
    <property type="protein sequence ID" value="CAK9438379.1"/>
    <property type="molecule type" value="Genomic_DNA"/>
</dbReference>
<name>A0ABP0ZJQ9_9ASCO</name>
<dbReference type="GeneID" id="92207799"/>
<reference evidence="1 2" key="1">
    <citation type="submission" date="2024-03" db="EMBL/GenBank/DDBJ databases">
        <authorList>
            <person name="Brejova B."/>
        </authorList>
    </citation>
    <scope>NUCLEOTIDE SEQUENCE [LARGE SCALE GENOMIC DNA]</scope>
    <source>
        <strain evidence="1 2">CBS 14171</strain>
    </source>
</reference>
<proteinExistence type="predicted"/>
<evidence type="ECO:0000313" key="1">
    <source>
        <dbReference type="EMBL" id="CAK9438379.1"/>
    </source>
</evidence>
<sequence>MSFEVVLLPRTWFRSSSPTLPQSLENLTKLINKSYDKPRLKYDVIQSPRITSPQNFFKDLAVAPNDDICFFLLLGDRNTFASLVVQAGFKRDFDDTNVATSYSCDIPQQYRHYFDWETLQDAKVTVAQTNWQFSGEMLSRCLGSLAFRSYHGPPVAHVAKRACQLELTAFTSYIKGGAPMFMNFVIDKILTDPVYFPLVSSAQRELAKCDKIVLHGDCIIEHDLLPYYTEVLEFVESDSDQLLVEIDENLYAAAIDVYAKRPFHLAFVYRVIEL</sequence>
<organism evidence="1 2">
    <name type="scientific">Lodderomyces beijingensis</name>
    <dbReference type="NCBI Taxonomy" id="1775926"/>
    <lineage>
        <taxon>Eukaryota</taxon>
        <taxon>Fungi</taxon>
        <taxon>Dikarya</taxon>
        <taxon>Ascomycota</taxon>
        <taxon>Saccharomycotina</taxon>
        <taxon>Pichiomycetes</taxon>
        <taxon>Debaryomycetaceae</taxon>
        <taxon>Candida/Lodderomyces clade</taxon>
        <taxon>Lodderomyces</taxon>
    </lineage>
</organism>
<accession>A0ABP0ZJQ9</accession>
<protein>
    <submittedName>
        <fullName evidence="1">Uncharacterized protein</fullName>
    </submittedName>
</protein>
<dbReference type="RefSeq" id="XP_066829541.1">
    <property type="nucleotide sequence ID" value="XM_066972621.1"/>
</dbReference>
<gene>
    <name evidence="1" type="ORF">LODBEIA_P26030</name>
</gene>